<evidence type="ECO:0000313" key="4">
    <source>
        <dbReference type="EMBL" id="RFA09691.1"/>
    </source>
</evidence>
<dbReference type="EMBL" id="NBWZ01000001">
    <property type="protein sequence ID" value="RFA09691.1"/>
    <property type="molecule type" value="Genomic_DNA"/>
</dbReference>
<dbReference type="InterPro" id="IPR024370">
    <property type="entry name" value="PBP_domain"/>
</dbReference>
<gene>
    <name evidence="4" type="ORF">B7R54_11050</name>
</gene>
<dbReference type="AlphaFoldDB" id="A0A3E0VJ05"/>
<dbReference type="Gene3D" id="2.60.40.10">
    <property type="entry name" value="Immunoglobulins"/>
    <property type="match status" value="3"/>
</dbReference>
<dbReference type="InterPro" id="IPR013783">
    <property type="entry name" value="Ig-like_fold"/>
</dbReference>
<dbReference type="Pfam" id="PF05345">
    <property type="entry name" value="He_PIG"/>
    <property type="match status" value="3"/>
</dbReference>
<evidence type="ECO:0000256" key="1">
    <source>
        <dbReference type="ARBA" id="ARBA00008725"/>
    </source>
</evidence>
<dbReference type="GO" id="GO:0016020">
    <property type="term" value="C:membrane"/>
    <property type="evidence" value="ECO:0007669"/>
    <property type="project" value="InterPro"/>
</dbReference>
<dbReference type="GO" id="GO:0005975">
    <property type="term" value="P:carbohydrate metabolic process"/>
    <property type="evidence" value="ECO:0007669"/>
    <property type="project" value="UniProtKB-ARBA"/>
</dbReference>
<dbReference type="Gene3D" id="3.40.190.10">
    <property type="entry name" value="Periplasmic binding protein-like II"/>
    <property type="match status" value="2"/>
</dbReference>
<dbReference type="PANTHER" id="PTHR42996:SF1">
    <property type="entry name" value="PHOSPHATE-BINDING PROTEIN PSTS"/>
    <property type="match status" value="1"/>
</dbReference>
<dbReference type="RefSeq" id="WP_116415076.1">
    <property type="nucleotide sequence ID" value="NZ_NBWZ01000001.1"/>
</dbReference>
<evidence type="ECO:0000259" key="3">
    <source>
        <dbReference type="Pfam" id="PF12849"/>
    </source>
</evidence>
<sequence>MFSVRRQYLRRLSGVMAGALVAVSAAGFVAAPAHAEMLLPISGSGSTWAQNALDGWRKDLAMDTGQTVNYFGNGSAAGRQDFLNESVDFAISEMPFQAHPEDGSAPELPRTPYTTVPIAAGATTFMYNLKINGTRVTSLRLSGETVTRIFTGTITNWNDPRIASDNPTLPLPDKAIVPVLRSDASGSTAQFTGWMSGQYPRLWNAFCAGVGRSSPCGSTAQFPAFGNAKSQSGSLGVAGFVSQDYGEGAITYVENSYAVKSGFPTAEVRNVAGAYAAPTATAVAVALMSSRTTAADPNSASDLAGAYNSTDVRAYPLSYYTNMIIPAAENKMFTTAKGASLTAFARYALCAGQQRAESLGYAPLPKNLVRAAFSRLLYVPGSESLNKDLSTCANPAFSIPSTPTGPLAPTFTSQTPPAGTVGGAYGYRFTASGNPAPTFSLATGKLPTGLTLSSTGTLLGTPTSVGSSTFTVTASSGIGPDATTGPITLTIGPAWSAPKITIGAVPQGTVQTAYTYTVSATGNPRPTFAVTSGTLPPGLALSSSGKLSGVPTRAGTTTFRVTASNGILPDATTASLTLTVNPQTVAPILTAKSPPPGVLRSTYSYTFIASGYPKPTFTVTSGALPAGLTLTSSGTLSGTPTKAGTSTFTVEARNGTKPDSNSGVLVLTVKLK</sequence>
<comment type="caution">
    <text evidence="4">The sequence shown here is derived from an EMBL/GenBank/DDBJ whole genome shotgun (WGS) entry which is preliminary data.</text>
</comment>
<name>A0A3E0VJ05_9MICO</name>
<protein>
    <recommendedName>
        <fullName evidence="3">PBP domain-containing protein</fullName>
    </recommendedName>
</protein>
<dbReference type="SUPFAM" id="SSF49313">
    <property type="entry name" value="Cadherin-like"/>
    <property type="match status" value="3"/>
</dbReference>
<keyword evidence="2" id="KW-0732">Signal</keyword>
<dbReference type="CDD" id="cd13565">
    <property type="entry name" value="PBP2_PstS"/>
    <property type="match status" value="1"/>
</dbReference>
<dbReference type="InterPro" id="IPR050962">
    <property type="entry name" value="Phosphate-bind_PstS"/>
</dbReference>
<proteinExistence type="inferred from homology"/>
<dbReference type="OrthoDB" id="9801510at2"/>
<dbReference type="Proteomes" id="UP000256486">
    <property type="component" value="Unassembled WGS sequence"/>
</dbReference>
<feature type="signal peptide" evidence="2">
    <location>
        <begin position="1"/>
        <end position="35"/>
    </location>
</feature>
<keyword evidence="5" id="KW-1185">Reference proteome</keyword>
<dbReference type="Pfam" id="PF12849">
    <property type="entry name" value="PBP_like_2"/>
    <property type="match status" value="1"/>
</dbReference>
<comment type="similarity">
    <text evidence="1">Belongs to the PstS family.</text>
</comment>
<reference evidence="4 5" key="1">
    <citation type="submission" date="2017-04" db="EMBL/GenBank/DDBJ databases">
        <title>Comparative genome analysis of Subtercola boreus.</title>
        <authorList>
            <person name="Cho Y.-J."/>
            <person name="Cho A."/>
            <person name="Kim O.-S."/>
            <person name="Lee J.-I."/>
        </authorList>
    </citation>
    <scope>NUCLEOTIDE SEQUENCE [LARGE SCALE GENOMIC DNA]</scope>
    <source>
        <strain evidence="4 5">K300</strain>
    </source>
</reference>
<organism evidence="4 5">
    <name type="scientific">Subtercola boreus</name>
    <dbReference type="NCBI Taxonomy" id="120213"/>
    <lineage>
        <taxon>Bacteria</taxon>
        <taxon>Bacillati</taxon>
        <taxon>Actinomycetota</taxon>
        <taxon>Actinomycetes</taxon>
        <taxon>Micrococcales</taxon>
        <taxon>Microbacteriaceae</taxon>
        <taxon>Subtercola</taxon>
    </lineage>
</organism>
<feature type="chain" id="PRO_5017645780" description="PBP domain-containing protein" evidence="2">
    <location>
        <begin position="36"/>
        <end position="672"/>
    </location>
</feature>
<dbReference type="PANTHER" id="PTHR42996">
    <property type="entry name" value="PHOSPHATE-BINDING PROTEIN PSTS"/>
    <property type="match status" value="1"/>
</dbReference>
<feature type="domain" description="PBP" evidence="3">
    <location>
        <begin position="34"/>
        <end position="350"/>
    </location>
</feature>
<dbReference type="SUPFAM" id="SSF53850">
    <property type="entry name" value="Periplasmic binding protein-like II"/>
    <property type="match status" value="1"/>
</dbReference>
<evidence type="ECO:0000313" key="5">
    <source>
        <dbReference type="Proteomes" id="UP000256486"/>
    </source>
</evidence>
<dbReference type="GO" id="GO:0005509">
    <property type="term" value="F:calcium ion binding"/>
    <property type="evidence" value="ECO:0007669"/>
    <property type="project" value="InterPro"/>
</dbReference>
<accession>A0A3E0VJ05</accession>
<evidence type="ECO:0000256" key="2">
    <source>
        <dbReference type="SAM" id="SignalP"/>
    </source>
</evidence>
<dbReference type="InterPro" id="IPR015919">
    <property type="entry name" value="Cadherin-like_sf"/>
</dbReference>